<protein>
    <submittedName>
        <fullName evidence="1">Uncharacterized protein</fullName>
    </submittedName>
</protein>
<accession>A0A0F9MU11</accession>
<gene>
    <name evidence="1" type="ORF">LCGC14_1417630</name>
</gene>
<proteinExistence type="predicted"/>
<sequence>MNNDKVKLFKQVGITFSVVSRVLLLEHCVPRFAVGFEGKMIGWGKICIDSVSSKLLLRNNFRKFRQQVKQSPFKLRNFMPVVRCPTLSTKISKVFMKSAKILWNFALFRLAKFASVFFAKMLASPCRTHAFARITLTTMSMSFATRFKRMLSIGRNTPWALTRWFVPMVTAPYTFALGHSSIITHESRSLEGTLFPVSGPDEIKMFRGTFHALLPTTEEVQNWVVEKIES</sequence>
<name>A0A0F9MU11_9ZZZZ</name>
<dbReference type="EMBL" id="LAZR01009413">
    <property type="protein sequence ID" value="KKM72737.1"/>
    <property type="molecule type" value="Genomic_DNA"/>
</dbReference>
<dbReference type="AlphaFoldDB" id="A0A0F9MU11"/>
<evidence type="ECO:0000313" key="1">
    <source>
        <dbReference type="EMBL" id="KKM72737.1"/>
    </source>
</evidence>
<organism evidence="1">
    <name type="scientific">marine sediment metagenome</name>
    <dbReference type="NCBI Taxonomy" id="412755"/>
    <lineage>
        <taxon>unclassified sequences</taxon>
        <taxon>metagenomes</taxon>
        <taxon>ecological metagenomes</taxon>
    </lineage>
</organism>
<reference evidence="1" key="1">
    <citation type="journal article" date="2015" name="Nature">
        <title>Complex archaea that bridge the gap between prokaryotes and eukaryotes.</title>
        <authorList>
            <person name="Spang A."/>
            <person name="Saw J.H."/>
            <person name="Jorgensen S.L."/>
            <person name="Zaremba-Niedzwiedzka K."/>
            <person name="Martijn J."/>
            <person name="Lind A.E."/>
            <person name="van Eijk R."/>
            <person name="Schleper C."/>
            <person name="Guy L."/>
            <person name="Ettema T.J."/>
        </authorList>
    </citation>
    <scope>NUCLEOTIDE SEQUENCE</scope>
</reference>
<comment type="caution">
    <text evidence="1">The sequence shown here is derived from an EMBL/GenBank/DDBJ whole genome shotgun (WGS) entry which is preliminary data.</text>
</comment>